<dbReference type="EMBL" id="JPGG01000012">
    <property type="protein sequence ID" value="KGC20298.1"/>
    <property type="molecule type" value="Genomic_DNA"/>
</dbReference>
<protein>
    <recommendedName>
        <fullName evidence="3">Sugar phosphate isomerase/epimerase</fullName>
    </recommendedName>
</protein>
<name>A0AAW3FAD1_BURGA</name>
<evidence type="ECO:0008006" key="3">
    <source>
        <dbReference type="Google" id="ProtNLM"/>
    </source>
</evidence>
<proteinExistence type="predicted"/>
<dbReference type="InterPro" id="IPR036237">
    <property type="entry name" value="Xyl_isomerase-like_sf"/>
</dbReference>
<dbReference type="Proteomes" id="UP000029590">
    <property type="component" value="Unassembled WGS sequence"/>
</dbReference>
<organism evidence="1 2">
    <name type="scientific">Burkholderia gladioli</name>
    <name type="common">Pseudomonas marginata</name>
    <name type="synonym">Phytomonas marginata</name>
    <dbReference type="NCBI Taxonomy" id="28095"/>
    <lineage>
        <taxon>Bacteria</taxon>
        <taxon>Pseudomonadati</taxon>
        <taxon>Pseudomonadota</taxon>
        <taxon>Betaproteobacteria</taxon>
        <taxon>Burkholderiales</taxon>
        <taxon>Burkholderiaceae</taxon>
        <taxon>Burkholderia</taxon>
    </lineage>
</organism>
<reference evidence="1 2" key="1">
    <citation type="submission" date="2014-04" db="EMBL/GenBank/DDBJ databases">
        <authorList>
            <person name="Bishop-Lilly K.A."/>
            <person name="Broomall S.M."/>
            <person name="Chain P.S."/>
            <person name="Chertkov O."/>
            <person name="Coyne S.R."/>
            <person name="Daligault H.E."/>
            <person name="Davenport K.W."/>
            <person name="Erkkila T."/>
            <person name="Frey K.G."/>
            <person name="Gibbons H.S."/>
            <person name="Gu W."/>
            <person name="Jaissle J."/>
            <person name="Johnson S.L."/>
            <person name="Koroleva G.I."/>
            <person name="Ladner J.T."/>
            <person name="Lo C.-C."/>
            <person name="Minogue T.D."/>
            <person name="Munk C."/>
            <person name="Palacios G.F."/>
            <person name="Redden C.L."/>
            <person name="Rosenzweig C.N."/>
            <person name="Scholz M.B."/>
            <person name="Teshima H."/>
            <person name="Xu Y."/>
        </authorList>
    </citation>
    <scope>NUCLEOTIDE SEQUENCE [LARGE SCALE GENOMIC DNA]</scope>
    <source>
        <strain evidence="2">gladioli</strain>
    </source>
</reference>
<evidence type="ECO:0000313" key="2">
    <source>
        <dbReference type="Proteomes" id="UP000029590"/>
    </source>
</evidence>
<dbReference type="SUPFAM" id="SSF51658">
    <property type="entry name" value="Xylose isomerase-like"/>
    <property type="match status" value="1"/>
</dbReference>
<gene>
    <name evidence="1" type="ORF">DM48_7848</name>
</gene>
<dbReference type="Gene3D" id="3.20.20.150">
    <property type="entry name" value="Divalent-metal-dependent TIM barrel enzymes"/>
    <property type="match status" value="1"/>
</dbReference>
<dbReference type="AlphaFoldDB" id="A0AAW3FAD1"/>
<sequence>MKINTSLASVPGLSYGDVCARLTSPASEPLFGNLSLDYVQLVPQSRERLSPDVIEMLRSTFPDTRFRMHANVRIWDEFMLVDLADFDRREAWFRDAATVHRLLDADAFTLHPGRRASATLSQLFELARRCADLFGSPVGIEGMYPTRGAPYLLSTWPEYEALFSSGVPYALDLSHLNIVAHQSGRHDLDLVQAMLSSDRCIEIHVSDNDGNGDQHRVCVDPPWWWPLLDHVHPNAVMFSEGNHR</sequence>
<accession>A0AAW3FAD1</accession>
<dbReference type="RefSeq" id="WP_059443213.1">
    <property type="nucleotide sequence ID" value="NZ_KN150851.1"/>
</dbReference>
<evidence type="ECO:0000313" key="1">
    <source>
        <dbReference type="EMBL" id="KGC20298.1"/>
    </source>
</evidence>
<comment type="caution">
    <text evidence="1">The sequence shown here is derived from an EMBL/GenBank/DDBJ whole genome shotgun (WGS) entry which is preliminary data.</text>
</comment>